<protein>
    <submittedName>
        <fullName evidence="4">MerR family transcriptional regulator</fullName>
    </submittedName>
</protein>
<dbReference type="Proteomes" id="UP000598360">
    <property type="component" value="Unassembled WGS sequence"/>
</dbReference>
<dbReference type="PANTHER" id="PTHR30204:SF97">
    <property type="entry name" value="MERR FAMILY REGULATORY PROTEIN"/>
    <property type="match status" value="1"/>
</dbReference>
<evidence type="ECO:0000256" key="2">
    <source>
        <dbReference type="SAM" id="MobiDB-lite"/>
    </source>
</evidence>
<dbReference type="InterPro" id="IPR047057">
    <property type="entry name" value="MerR_fam"/>
</dbReference>
<reference evidence="4" key="1">
    <citation type="submission" date="2020-10" db="EMBL/GenBank/DDBJ databases">
        <title>Diversity and distribution of actinomycetes associated with coral in the coast of Hainan.</title>
        <authorList>
            <person name="Li F."/>
        </authorList>
    </citation>
    <scope>NUCLEOTIDE SEQUENCE</scope>
    <source>
        <strain evidence="4">HNM0983</strain>
    </source>
</reference>
<dbReference type="InterPro" id="IPR009061">
    <property type="entry name" value="DNA-bd_dom_put_sf"/>
</dbReference>
<dbReference type="Gene3D" id="3.40.50.280">
    <property type="entry name" value="Cobalamin-binding domain"/>
    <property type="match status" value="1"/>
</dbReference>
<dbReference type="EMBL" id="JADEYC010000018">
    <property type="protein sequence ID" value="MBE9375057.1"/>
    <property type="molecule type" value="Genomic_DNA"/>
</dbReference>
<dbReference type="AlphaFoldDB" id="A0A929BCN1"/>
<keyword evidence="5" id="KW-1185">Reference proteome</keyword>
<feature type="region of interest" description="Disordered" evidence="2">
    <location>
        <begin position="1"/>
        <end position="46"/>
    </location>
</feature>
<feature type="compositionally biased region" description="Basic and acidic residues" evidence="2">
    <location>
        <begin position="33"/>
        <end position="45"/>
    </location>
</feature>
<feature type="domain" description="HTH merR-type" evidence="3">
    <location>
        <begin position="45"/>
        <end position="114"/>
    </location>
</feature>
<gene>
    <name evidence="4" type="ORF">IQ251_11455</name>
</gene>
<dbReference type="PANTHER" id="PTHR30204">
    <property type="entry name" value="REDOX-CYCLING DRUG-SENSING TRANSCRIPTIONAL ACTIVATOR SOXR"/>
    <property type="match status" value="1"/>
</dbReference>
<dbReference type="RefSeq" id="WP_193928497.1">
    <property type="nucleotide sequence ID" value="NZ_JADEYC010000018.1"/>
</dbReference>
<proteinExistence type="predicted"/>
<organism evidence="4 5">
    <name type="scientific">Saccharopolyspora montiporae</name>
    <dbReference type="NCBI Taxonomy" id="2781240"/>
    <lineage>
        <taxon>Bacteria</taxon>
        <taxon>Bacillati</taxon>
        <taxon>Actinomycetota</taxon>
        <taxon>Actinomycetes</taxon>
        <taxon>Pseudonocardiales</taxon>
        <taxon>Pseudonocardiaceae</taxon>
        <taxon>Saccharopolyspora</taxon>
    </lineage>
</organism>
<dbReference type="SMART" id="SM00422">
    <property type="entry name" value="HTH_MERR"/>
    <property type="match status" value="1"/>
</dbReference>
<name>A0A929BCN1_9PSEU</name>
<evidence type="ECO:0000256" key="1">
    <source>
        <dbReference type="ARBA" id="ARBA00023125"/>
    </source>
</evidence>
<feature type="compositionally biased region" description="Low complexity" evidence="2">
    <location>
        <begin position="119"/>
        <end position="133"/>
    </location>
</feature>
<dbReference type="PROSITE" id="PS50937">
    <property type="entry name" value="HTH_MERR_2"/>
    <property type="match status" value="1"/>
</dbReference>
<feature type="region of interest" description="Disordered" evidence="2">
    <location>
        <begin position="119"/>
        <end position="143"/>
    </location>
</feature>
<dbReference type="SUPFAM" id="SSF46955">
    <property type="entry name" value="Putative DNA-binding domain"/>
    <property type="match status" value="1"/>
</dbReference>
<evidence type="ECO:0000313" key="4">
    <source>
        <dbReference type="EMBL" id="MBE9375057.1"/>
    </source>
</evidence>
<dbReference type="GO" id="GO:0003700">
    <property type="term" value="F:DNA-binding transcription factor activity"/>
    <property type="evidence" value="ECO:0007669"/>
    <property type="project" value="InterPro"/>
</dbReference>
<dbReference type="Pfam" id="PF13411">
    <property type="entry name" value="MerR_1"/>
    <property type="match status" value="1"/>
</dbReference>
<dbReference type="GO" id="GO:0003677">
    <property type="term" value="F:DNA binding"/>
    <property type="evidence" value="ECO:0007669"/>
    <property type="project" value="UniProtKB-KW"/>
</dbReference>
<evidence type="ECO:0000259" key="3">
    <source>
        <dbReference type="PROSITE" id="PS50937"/>
    </source>
</evidence>
<dbReference type="Gene3D" id="1.10.1660.10">
    <property type="match status" value="1"/>
</dbReference>
<accession>A0A929BCN1</accession>
<comment type="caution">
    <text evidence="4">The sequence shown here is derived from an EMBL/GenBank/DDBJ whole genome shotgun (WGS) entry which is preliminary data.</text>
</comment>
<sequence length="383" mass="39331">MSGVTARPEQLGGDVPGNSFDPGEPTGEPASGSDEHPQQRDDEPRLTVAAVARRLGVAPATLRTWDRRYGLGPTDHASGKHRRYGPADIARLEQMQRALLRGASPAEAARYAHSHAAREVAGSSGAEGAAAGSSGAGGAVEVSGEEREAPLMMSGVLEAEGEEIDVSAPSTGGRGLRLTGAAPAARGLGRAALSLDSWSAQQLLLESLRDDGVVATWTSMLQPVLRAVSERRQRTGADAEVLQLLAECSATALRSVIASAPPPINPRPVVLAPVPGEPQELDLVALAAALAAAGVGHRLFGAALPREALAAAVRRSAPAAVVLWSEQPPYAAPGVLDDIPVTRQRSRVFLGGGGWSAGALPPHVELLGGFETAVDRISSAVLG</sequence>
<keyword evidence="1" id="KW-0238">DNA-binding</keyword>
<evidence type="ECO:0000313" key="5">
    <source>
        <dbReference type="Proteomes" id="UP000598360"/>
    </source>
</evidence>
<dbReference type="InterPro" id="IPR000551">
    <property type="entry name" value="MerR-type_HTH_dom"/>
</dbReference>